<evidence type="ECO:0000313" key="3">
    <source>
        <dbReference type="Proteomes" id="UP000033882"/>
    </source>
</evidence>
<reference evidence="2 3" key="1">
    <citation type="journal article" date="2015" name="Nature">
        <title>rRNA introns, odd ribosomes, and small enigmatic genomes across a large radiation of phyla.</title>
        <authorList>
            <person name="Brown C.T."/>
            <person name="Hug L.A."/>
            <person name="Thomas B.C."/>
            <person name="Sharon I."/>
            <person name="Castelle C.J."/>
            <person name="Singh A."/>
            <person name="Wilkins M.J."/>
            <person name="Williams K.H."/>
            <person name="Banfield J.F."/>
        </authorList>
    </citation>
    <scope>NUCLEOTIDE SEQUENCE [LARGE SCALE GENOMIC DNA]</scope>
</reference>
<name>A0A0G1X552_9BACT</name>
<feature type="compositionally biased region" description="Polar residues" evidence="1">
    <location>
        <begin position="1"/>
        <end position="11"/>
    </location>
</feature>
<feature type="compositionally biased region" description="Basic and acidic residues" evidence="1">
    <location>
        <begin position="12"/>
        <end position="44"/>
    </location>
</feature>
<accession>A0A0G1X552</accession>
<feature type="region of interest" description="Disordered" evidence="1">
    <location>
        <begin position="1"/>
        <end position="44"/>
    </location>
</feature>
<dbReference type="EMBL" id="LCPB01000012">
    <property type="protein sequence ID" value="KKU89560.1"/>
    <property type="molecule type" value="Genomic_DNA"/>
</dbReference>
<sequence length="63" mass="7196">MSKHTPNTTEPSKSHESSGHPYRHVDYYNYGEDGKKEGETHGVRESESFMDFLLGFFGGKKKD</sequence>
<evidence type="ECO:0000256" key="1">
    <source>
        <dbReference type="SAM" id="MobiDB-lite"/>
    </source>
</evidence>
<gene>
    <name evidence="2" type="ORF">UY19_C0012G0008</name>
</gene>
<proteinExistence type="predicted"/>
<organism evidence="2 3">
    <name type="scientific">Candidatus Wolfebacteria bacterium GW2011_GWA2_47_9b</name>
    <dbReference type="NCBI Taxonomy" id="1619005"/>
    <lineage>
        <taxon>Bacteria</taxon>
        <taxon>Candidatus Wolfeibacteriota</taxon>
    </lineage>
</organism>
<dbReference type="AlphaFoldDB" id="A0A0G1X552"/>
<protein>
    <submittedName>
        <fullName evidence="2">Uncharacterized protein</fullName>
    </submittedName>
</protein>
<comment type="caution">
    <text evidence="2">The sequence shown here is derived from an EMBL/GenBank/DDBJ whole genome shotgun (WGS) entry which is preliminary data.</text>
</comment>
<evidence type="ECO:0000313" key="2">
    <source>
        <dbReference type="EMBL" id="KKU89560.1"/>
    </source>
</evidence>
<dbReference type="Proteomes" id="UP000033882">
    <property type="component" value="Unassembled WGS sequence"/>
</dbReference>